<reference evidence="2 3" key="1">
    <citation type="journal article" date="2013" name="ISME J.">
        <title>By their genes ye shall know them: genomic signatures of predatory bacteria.</title>
        <authorList>
            <person name="Pasternak Z."/>
            <person name="Pietrokovski S."/>
            <person name="Rotem O."/>
            <person name="Gophna U."/>
            <person name="Lurie-Weinberger M.N."/>
            <person name="Jurkevitch E."/>
        </authorList>
    </citation>
    <scope>NUCLEOTIDE SEQUENCE [LARGE SCALE GENOMIC DNA]</scope>
    <source>
        <strain evidence="2 3">JSS</strain>
    </source>
</reference>
<organism evidence="2 3">
    <name type="scientific">Pseudobdellovibrio exovorus JSS</name>
    <dbReference type="NCBI Taxonomy" id="1184267"/>
    <lineage>
        <taxon>Bacteria</taxon>
        <taxon>Pseudomonadati</taxon>
        <taxon>Bdellovibrionota</taxon>
        <taxon>Bdellovibrionia</taxon>
        <taxon>Bdellovibrionales</taxon>
        <taxon>Pseudobdellovibrionaceae</taxon>
        <taxon>Pseudobdellovibrio</taxon>
    </lineage>
</organism>
<dbReference type="KEGG" id="bex:A11Q_2569"/>
<evidence type="ECO:0000313" key="2">
    <source>
        <dbReference type="EMBL" id="AGH96785.1"/>
    </source>
</evidence>
<dbReference type="STRING" id="1184267.A11Q_2569"/>
<feature type="chain" id="PRO_5004060253" evidence="1">
    <location>
        <begin position="27"/>
        <end position="361"/>
    </location>
</feature>
<evidence type="ECO:0000313" key="3">
    <source>
        <dbReference type="Proteomes" id="UP000012040"/>
    </source>
</evidence>
<protein>
    <submittedName>
        <fullName evidence="2">Uncharacterized protein</fullName>
    </submittedName>
</protein>
<dbReference type="EMBL" id="CP003537">
    <property type="protein sequence ID" value="AGH96785.1"/>
    <property type="molecule type" value="Genomic_DNA"/>
</dbReference>
<evidence type="ECO:0000256" key="1">
    <source>
        <dbReference type="SAM" id="SignalP"/>
    </source>
</evidence>
<sequence length="361" mass="39559">MFSIQKGRKALILSVIIAAQSQAAFAGELVFAVASPAGVTASGTVEASGTSDVSSQLASTQMEIEALREMLIERTVGNNELYNRVISPAKSLDKNQSESERTMQANENILNDVERVLTAFNSSSEADKLNAVLAAINQIDSNIIKNKGVNIQFTNGEPSAAVNRNFLMIYKSADKANLTAESLLNTLSSYRRSARPSDHAYEYSMVDNLQQSDIRYTRGNDDTWKPPQAPASIEIGTDMAIKKCRQILGWRCATALYSAGEVLSGEQNVKYFYTGSYNIKATGDHAEFAKDGRSKNQVAGSTGLVVIKESAEWILLFGTDSQWSHDKISFGSMIQDSAEKDFKRFKERIMMDLTIGASNIR</sequence>
<name>M4VE62_9BACT</name>
<keyword evidence="3" id="KW-1185">Reference proteome</keyword>
<keyword evidence="1" id="KW-0732">Signal</keyword>
<dbReference type="Proteomes" id="UP000012040">
    <property type="component" value="Chromosome"/>
</dbReference>
<dbReference type="AlphaFoldDB" id="M4VE62"/>
<dbReference type="PATRIC" id="fig|1184267.3.peg.2597"/>
<feature type="signal peptide" evidence="1">
    <location>
        <begin position="1"/>
        <end position="26"/>
    </location>
</feature>
<dbReference type="RefSeq" id="WP_015471275.1">
    <property type="nucleotide sequence ID" value="NC_020813.1"/>
</dbReference>
<accession>M4VE62</accession>
<dbReference type="HOGENOM" id="CLU_766537_0_0_7"/>
<gene>
    <name evidence="2" type="ORF">A11Q_2569</name>
</gene>
<proteinExistence type="predicted"/>